<dbReference type="AlphaFoldDB" id="A0AAN9E3H9"/>
<proteinExistence type="predicted"/>
<dbReference type="Pfam" id="PF13966">
    <property type="entry name" value="zf-RVT"/>
    <property type="match status" value="1"/>
</dbReference>
<comment type="caution">
    <text evidence="2">The sequence shown here is derived from an EMBL/GenBank/DDBJ whole genome shotgun (WGS) entry which is preliminary data.</text>
</comment>
<organism evidence="2 3">
    <name type="scientific">Crotalaria pallida</name>
    <name type="common">Smooth rattlebox</name>
    <name type="synonym">Crotalaria striata</name>
    <dbReference type="NCBI Taxonomy" id="3830"/>
    <lineage>
        <taxon>Eukaryota</taxon>
        <taxon>Viridiplantae</taxon>
        <taxon>Streptophyta</taxon>
        <taxon>Embryophyta</taxon>
        <taxon>Tracheophyta</taxon>
        <taxon>Spermatophyta</taxon>
        <taxon>Magnoliopsida</taxon>
        <taxon>eudicotyledons</taxon>
        <taxon>Gunneridae</taxon>
        <taxon>Pentapetalae</taxon>
        <taxon>rosids</taxon>
        <taxon>fabids</taxon>
        <taxon>Fabales</taxon>
        <taxon>Fabaceae</taxon>
        <taxon>Papilionoideae</taxon>
        <taxon>50 kb inversion clade</taxon>
        <taxon>genistoids sensu lato</taxon>
        <taxon>core genistoids</taxon>
        <taxon>Crotalarieae</taxon>
        <taxon>Crotalaria</taxon>
    </lineage>
</organism>
<evidence type="ECO:0000313" key="2">
    <source>
        <dbReference type="EMBL" id="KAK7245764.1"/>
    </source>
</evidence>
<gene>
    <name evidence="2" type="ORF">RIF29_40613</name>
</gene>
<evidence type="ECO:0000313" key="3">
    <source>
        <dbReference type="Proteomes" id="UP001372338"/>
    </source>
</evidence>
<keyword evidence="3" id="KW-1185">Reference proteome</keyword>
<dbReference type="EMBL" id="JAYWIO010000008">
    <property type="protein sequence ID" value="KAK7245764.1"/>
    <property type="molecule type" value="Genomic_DNA"/>
</dbReference>
<reference evidence="2 3" key="1">
    <citation type="submission" date="2024-01" db="EMBL/GenBank/DDBJ databases">
        <title>The genomes of 5 underutilized Papilionoideae crops provide insights into root nodulation and disease resistanc.</title>
        <authorList>
            <person name="Yuan L."/>
        </authorList>
    </citation>
    <scope>NUCLEOTIDE SEQUENCE [LARGE SCALE GENOMIC DNA]</scope>
    <source>
        <strain evidence="2">ZHUSHIDOU_FW_LH</strain>
        <tissue evidence="2">Leaf</tissue>
    </source>
</reference>
<accession>A0AAN9E3H9</accession>
<dbReference type="InterPro" id="IPR026960">
    <property type="entry name" value="RVT-Znf"/>
</dbReference>
<name>A0AAN9E3H9_CROPI</name>
<evidence type="ECO:0000259" key="1">
    <source>
        <dbReference type="Pfam" id="PF13966"/>
    </source>
</evidence>
<sequence length="174" mass="20892">MLQVWTLLPGDIKEEMENIHILGFSDLQDVWAWKSSVDGEYSAVKGYRWLCNKSDNLLDEVSWSWVWRIKCHEKIKFLIWLVLHNAVPTNDFRFRRGMVSSPNCARCGAGFESVLHCLRDCSLSTELWLRFGFENQDLMCMDVWSWIRNMVDSDRCQKFLAVLWWVWRWRNMEF</sequence>
<dbReference type="Proteomes" id="UP001372338">
    <property type="component" value="Unassembled WGS sequence"/>
</dbReference>
<feature type="domain" description="Reverse transcriptase zinc-binding" evidence="1">
    <location>
        <begin position="41"/>
        <end position="128"/>
    </location>
</feature>
<protein>
    <recommendedName>
        <fullName evidence="1">Reverse transcriptase zinc-binding domain-containing protein</fullName>
    </recommendedName>
</protein>